<dbReference type="Pfam" id="PF05131">
    <property type="entry name" value="Pep3_Vps18"/>
    <property type="match status" value="1"/>
</dbReference>
<feature type="compositionally biased region" description="Low complexity" evidence="7">
    <location>
        <begin position="211"/>
        <end position="223"/>
    </location>
</feature>
<evidence type="ECO:0000256" key="4">
    <source>
        <dbReference type="ARBA" id="ARBA00023136"/>
    </source>
</evidence>
<name>A0A316UJ86_9BASI</name>
<dbReference type="Pfam" id="PF26148">
    <property type="entry name" value="VPS18_RING_C"/>
    <property type="match status" value="1"/>
</dbReference>
<dbReference type="STRING" id="1569628.A0A316UJ86"/>
<reference evidence="10 11" key="1">
    <citation type="journal article" date="2018" name="Mol. Biol. Evol.">
        <title>Broad Genomic Sampling Reveals a Smut Pathogenic Ancestry of the Fungal Clade Ustilaginomycotina.</title>
        <authorList>
            <person name="Kijpornyongpan T."/>
            <person name="Mondo S.J."/>
            <person name="Barry K."/>
            <person name="Sandor L."/>
            <person name="Lee J."/>
            <person name="Lipzen A."/>
            <person name="Pangilinan J."/>
            <person name="LaButti K."/>
            <person name="Hainaut M."/>
            <person name="Henrissat B."/>
            <person name="Grigoriev I.V."/>
            <person name="Spatafora J.W."/>
            <person name="Aime M.C."/>
        </authorList>
    </citation>
    <scope>NUCLEOTIDE SEQUENCE [LARGE SCALE GENOMIC DNA]</scope>
    <source>
        <strain evidence="10 11">MCA 5214</strain>
    </source>
</reference>
<gene>
    <name evidence="10" type="ORF">BDZ90DRAFT_243407</name>
</gene>
<evidence type="ECO:0000313" key="10">
    <source>
        <dbReference type="EMBL" id="PWN25352.1"/>
    </source>
</evidence>
<evidence type="ECO:0000256" key="3">
    <source>
        <dbReference type="ARBA" id="ARBA00022833"/>
    </source>
</evidence>
<feature type="region of interest" description="Disordered" evidence="7">
    <location>
        <begin position="1189"/>
        <end position="1217"/>
    </location>
</feature>
<protein>
    <submittedName>
        <fullName evidence="10">Uncharacterized protein</fullName>
    </submittedName>
</protein>
<feature type="domain" description="Pep3/Vps18 beta-propeller" evidence="8">
    <location>
        <begin position="68"/>
        <end position="524"/>
    </location>
</feature>
<dbReference type="OrthoDB" id="1845386at2759"/>
<dbReference type="GO" id="GO:0030897">
    <property type="term" value="C:HOPS complex"/>
    <property type="evidence" value="ECO:0007669"/>
    <property type="project" value="TreeGrafter"/>
</dbReference>
<evidence type="ECO:0000259" key="8">
    <source>
        <dbReference type="Pfam" id="PF05131"/>
    </source>
</evidence>
<keyword evidence="11" id="KW-1185">Reference proteome</keyword>
<comment type="subcellular location">
    <subcellularLocation>
        <location evidence="5">Endomembrane system</location>
        <topology evidence="5">Peripheral membrane protein</topology>
        <orientation evidence="5">Cytoplasmic side</orientation>
    </subcellularLocation>
</comment>
<dbReference type="EMBL" id="KZ819676">
    <property type="protein sequence ID" value="PWN25352.1"/>
    <property type="molecule type" value="Genomic_DNA"/>
</dbReference>
<dbReference type="GO" id="GO:0007032">
    <property type="term" value="P:endosome organization"/>
    <property type="evidence" value="ECO:0007669"/>
    <property type="project" value="TreeGrafter"/>
</dbReference>
<dbReference type="InterPro" id="IPR007810">
    <property type="entry name" value="Pep3/Vps18_beta-prop"/>
</dbReference>
<feature type="region of interest" description="Disordered" evidence="7">
    <location>
        <begin position="819"/>
        <end position="840"/>
    </location>
</feature>
<dbReference type="PANTHER" id="PTHR23323">
    <property type="entry name" value="VACUOLAR PROTEIN SORTING-ASSOCIATED PROTEIN"/>
    <property type="match status" value="1"/>
</dbReference>
<sequence length="1285" mass="138841">MFDDFVQNSRSQPQAGPSGSGTGGQGGFEPAEPVTDVLPLTALETGFVSSENGADYNVDTSSSSPTQPIFQLGRVQYAFPAPLAHLTVASNILTMCLYAYPSGPVLPQNLPPPPHLVRINLDEPERTLEADVPLGPPARNNARGQGGQALPLDASSLGPHKMFADPSGRHLVLSMRSGDNYYWASGWKKARLLPKWKGTVVESIAWHPRASSSSSSSSSSRSSSTREILVGSRSGSIFEAVLVPPATNPDDDESQGDFLDRLARRTAGAASSSIGVGGSGSEIDRVFRTLFTLSERQAISGLTVTHFGGGTGGGRTKAAVVATTSTRIYEFVAGMGKEQGRKDEGNEAVSAYAKVFEPYKGTVPNLKSELPGAVPHSELRVWSPNSESGRVTTPKALAWLTGPGVYHGLLSFADQDVGDSVIDSANLLPYPAVVNDDQEGGGAQNGGRDGEAVAEIPLGIALTEFHFVLLYENRVMCISSLDDRPIFSSSLPLSPNEKVLGTTVDSQRKTYWIYTTASIFELVVHQEDRDVWRVYLSRGSHELALRHCKTSTQRELVLSAQGDRAYEEGKYIQAAQAYAQSFARTFEEVVLRLLDVDARDALRYYLVSRLERLRKSDTTQRTLLATWLVEMYLGKLDDLDDLAASQAASADVDNYRVEAGLVEEELRQFLVTYKGDLDRRTTFSLIGRHGRSEVMLHYAGVVGEWERVVRYWIERKEWEKVVEVLSGLKADSGHLALYYRFSTILMRHAPRTLVDAWLRQDALKPRKLIPAMLQHKPAKGQMNEAERYLRHIIWEQDNTDAAVHNFYLTLLAGQESEYQQASKVNGHPDESNGTTSATTEGPLLSFLLDGPADPLTGMPYFDLDYALRLCSSRGLHGASVRIYAKMGLHDEAVDLALQEGDVDLACACADEAGSGSSSSGATEEEVDALRRKLWLRVAKHVVPSSSPTASSEESIRHSISFLSLAPPHLLTIEDILPFFPDFTLLDPFREEVCAALDAHAARIDTLQGEMEAAAKSAEHIREDIAKLSERFVTVEEGEQCGLECGKGPVLGGTVGGAAQGQGQFYIFPCRHAFHADCLVQDTTSRLPPRALRRLVEIQGQLAKAAGLAPATALAAAAATSNDAAQKGATASTVGSLSKKTGVPAATAATTNLLVDRLPEALISVLSAGVNVGVAGSKRVFAPLDPFLSTPAYNAPQQQPEIEQGAAGRRRGDEEKEREVARLRDEMDGIIAAACPLCEGSLADLQRPFVGGGATRGAASAAMAKRGRGGKGAEKEEREEEERWAL</sequence>
<feature type="compositionally biased region" description="Polar residues" evidence="7">
    <location>
        <begin position="1"/>
        <end position="10"/>
    </location>
</feature>
<dbReference type="RefSeq" id="XP_025359964.1">
    <property type="nucleotide sequence ID" value="XM_025507433.1"/>
</dbReference>
<evidence type="ECO:0000256" key="1">
    <source>
        <dbReference type="ARBA" id="ARBA00022723"/>
    </source>
</evidence>
<feature type="coiled-coil region" evidence="6">
    <location>
        <begin position="1003"/>
        <end position="1030"/>
    </location>
</feature>
<evidence type="ECO:0000256" key="5">
    <source>
        <dbReference type="ARBA" id="ARBA00029433"/>
    </source>
</evidence>
<dbReference type="GO" id="GO:0007033">
    <property type="term" value="P:vacuole organization"/>
    <property type="evidence" value="ECO:0007669"/>
    <property type="project" value="TreeGrafter"/>
</dbReference>
<evidence type="ECO:0000256" key="7">
    <source>
        <dbReference type="SAM" id="MobiDB-lite"/>
    </source>
</evidence>
<evidence type="ECO:0000256" key="6">
    <source>
        <dbReference type="SAM" id="Coils"/>
    </source>
</evidence>
<feature type="region of interest" description="Disordered" evidence="7">
    <location>
        <begin position="207"/>
        <end position="226"/>
    </location>
</feature>
<proteinExistence type="predicted"/>
<dbReference type="InterPro" id="IPR058919">
    <property type="entry name" value="Pep3/Vps18_RING_C"/>
</dbReference>
<keyword evidence="6" id="KW-0175">Coiled coil</keyword>
<evidence type="ECO:0000313" key="11">
    <source>
        <dbReference type="Proteomes" id="UP000245884"/>
    </source>
</evidence>
<feature type="region of interest" description="Disordered" evidence="7">
    <location>
        <begin position="1"/>
        <end position="34"/>
    </location>
</feature>
<evidence type="ECO:0000259" key="9">
    <source>
        <dbReference type="Pfam" id="PF26148"/>
    </source>
</evidence>
<feature type="region of interest" description="Disordered" evidence="7">
    <location>
        <begin position="1252"/>
        <end position="1285"/>
    </location>
</feature>
<dbReference type="GO" id="GO:0008270">
    <property type="term" value="F:zinc ion binding"/>
    <property type="evidence" value="ECO:0007669"/>
    <property type="project" value="UniProtKB-KW"/>
</dbReference>
<keyword evidence="4" id="KW-0472">Membrane</keyword>
<feature type="compositionally biased region" description="Basic and acidic residues" evidence="7">
    <location>
        <begin position="1270"/>
        <end position="1285"/>
    </location>
</feature>
<dbReference type="GO" id="GO:0005768">
    <property type="term" value="C:endosome"/>
    <property type="evidence" value="ECO:0007669"/>
    <property type="project" value="TreeGrafter"/>
</dbReference>
<organism evidence="10 11">
    <name type="scientific">Jaminaea rosea</name>
    <dbReference type="NCBI Taxonomy" id="1569628"/>
    <lineage>
        <taxon>Eukaryota</taxon>
        <taxon>Fungi</taxon>
        <taxon>Dikarya</taxon>
        <taxon>Basidiomycota</taxon>
        <taxon>Ustilaginomycotina</taxon>
        <taxon>Exobasidiomycetes</taxon>
        <taxon>Microstromatales</taxon>
        <taxon>Microstromatales incertae sedis</taxon>
        <taxon>Jaminaea</taxon>
    </lineage>
</organism>
<evidence type="ECO:0000256" key="2">
    <source>
        <dbReference type="ARBA" id="ARBA00022771"/>
    </source>
</evidence>
<keyword evidence="2" id="KW-0863">Zinc-finger</keyword>
<dbReference type="GO" id="GO:0006904">
    <property type="term" value="P:vesicle docking involved in exocytosis"/>
    <property type="evidence" value="ECO:0007669"/>
    <property type="project" value="TreeGrafter"/>
</dbReference>
<feature type="compositionally biased region" description="Gly residues" evidence="7">
    <location>
        <begin position="18"/>
        <end position="27"/>
    </location>
</feature>
<dbReference type="PANTHER" id="PTHR23323:SF26">
    <property type="entry name" value="VACUOLAR PROTEIN SORTING-ASSOCIATED PROTEIN 18 HOMOLOG"/>
    <property type="match status" value="1"/>
</dbReference>
<accession>A0A316UJ86</accession>
<feature type="compositionally biased region" description="Polar residues" evidence="7">
    <location>
        <begin position="1190"/>
        <end position="1200"/>
    </location>
</feature>
<feature type="domain" description="Pep3/Vps18 RING C-terminal" evidence="9">
    <location>
        <begin position="1062"/>
        <end position="1103"/>
    </location>
</feature>
<dbReference type="Proteomes" id="UP000245884">
    <property type="component" value="Unassembled WGS sequence"/>
</dbReference>
<keyword evidence="3" id="KW-0862">Zinc</keyword>
<dbReference type="GO" id="GO:0030674">
    <property type="term" value="F:protein-macromolecule adaptor activity"/>
    <property type="evidence" value="ECO:0007669"/>
    <property type="project" value="TreeGrafter"/>
</dbReference>
<dbReference type="GeneID" id="37029256"/>
<dbReference type="GO" id="GO:0048284">
    <property type="term" value="P:organelle fusion"/>
    <property type="evidence" value="ECO:0007669"/>
    <property type="project" value="TreeGrafter"/>
</dbReference>
<keyword evidence="1" id="KW-0479">Metal-binding</keyword>